<evidence type="ECO:0000259" key="10">
    <source>
        <dbReference type="Pfam" id="PF01618"/>
    </source>
</evidence>
<keyword evidence="12" id="KW-1185">Reference proteome</keyword>
<reference evidence="11 12" key="1">
    <citation type="submission" date="2018-05" db="EMBL/GenBank/DDBJ databases">
        <title>Genomic Encyclopedia of Type Strains, Phase IV (KMG-IV): sequencing the most valuable type-strain genomes for metagenomic binning, comparative biology and taxonomic classification.</title>
        <authorList>
            <person name="Goeker M."/>
        </authorList>
    </citation>
    <scope>NUCLEOTIDE SEQUENCE [LARGE SCALE GENOMIC DNA]</scope>
    <source>
        <strain evidence="11 12">DSM 25350</strain>
    </source>
</reference>
<evidence type="ECO:0000256" key="6">
    <source>
        <dbReference type="ARBA" id="ARBA00022779"/>
    </source>
</evidence>
<evidence type="ECO:0000313" key="11">
    <source>
        <dbReference type="EMBL" id="PWK47344.1"/>
    </source>
</evidence>
<evidence type="ECO:0000313" key="12">
    <source>
        <dbReference type="Proteomes" id="UP000245790"/>
    </source>
</evidence>
<feature type="transmembrane region" description="Helical" evidence="9">
    <location>
        <begin position="36"/>
        <end position="59"/>
    </location>
</feature>
<comment type="subcellular location">
    <subcellularLocation>
        <location evidence="1">Cell membrane</location>
        <topology evidence="1">Multi-pass membrane protein</topology>
    </subcellularLocation>
</comment>
<keyword evidence="4" id="KW-1003">Cell membrane</keyword>
<feature type="domain" description="MotA/TolQ/ExbB proton channel" evidence="10">
    <location>
        <begin position="99"/>
        <end position="210"/>
    </location>
</feature>
<dbReference type="Proteomes" id="UP000245790">
    <property type="component" value="Unassembled WGS sequence"/>
</dbReference>
<dbReference type="NCBIfam" id="NF006527">
    <property type="entry name" value="PRK08990.1"/>
    <property type="match status" value="1"/>
</dbReference>
<evidence type="ECO:0000256" key="8">
    <source>
        <dbReference type="ARBA" id="ARBA00023136"/>
    </source>
</evidence>
<comment type="similarity">
    <text evidence="2">Belongs to the MotA family.</text>
</comment>
<dbReference type="InterPro" id="IPR002898">
    <property type="entry name" value="MotA_ExbB_proton_chnl"/>
</dbReference>
<evidence type="ECO:0000256" key="4">
    <source>
        <dbReference type="ARBA" id="ARBA00022475"/>
    </source>
</evidence>
<evidence type="ECO:0000256" key="2">
    <source>
        <dbReference type="ARBA" id="ARBA00008038"/>
    </source>
</evidence>
<keyword evidence="7 9" id="KW-1133">Transmembrane helix</keyword>
<dbReference type="InterPro" id="IPR000540">
    <property type="entry name" value="Flag_MotA_CS"/>
</dbReference>
<feature type="transmembrane region" description="Helical" evidence="9">
    <location>
        <begin position="141"/>
        <end position="166"/>
    </location>
</feature>
<dbReference type="PANTHER" id="PTHR30433">
    <property type="entry name" value="CHEMOTAXIS PROTEIN MOTA"/>
    <property type="match status" value="1"/>
</dbReference>
<gene>
    <name evidence="11" type="ORF">C8D97_11189</name>
</gene>
<dbReference type="EMBL" id="QGGU01000011">
    <property type="protein sequence ID" value="PWK47344.1"/>
    <property type="molecule type" value="Genomic_DNA"/>
</dbReference>
<dbReference type="GO" id="GO:0006935">
    <property type="term" value="P:chemotaxis"/>
    <property type="evidence" value="ECO:0007669"/>
    <property type="project" value="InterPro"/>
</dbReference>
<dbReference type="AlphaFoldDB" id="A0A316FEQ0"/>
<dbReference type="GO" id="GO:0005886">
    <property type="term" value="C:plasma membrane"/>
    <property type="evidence" value="ECO:0007669"/>
    <property type="project" value="UniProtKB-SubCell"/>
</dbReference>
<evidence type="ECO:0000256" key="5">
    <source>
        <dbReference type="ARBA" id="ARBA00022692"/>
    </source>
</evidence>
<feature type="transmembrane region" description="Helical" evidence="9">
    <location>
        <begin position="7"/>
        <end position="30"/>
    </location>
</feature>
<dbReference type="OrthoDB" id="9806929at2"/>
<keyword evidence="3" id="KW-0813">Transport</keyword>
<dbReference type="PANTHER" id="PTHR30433:SF2">
    <property type="entry name" value="MOTILITY PROTEIN A"/>
    <property type="match status" value="1"/>
</dbReference>
<organism evidence="11 12">
    <name type="scientific">Pleionea mediterranea</name>
    <dbReference type="NCBI Taxonomy" id="523701"/>
    <lineage>
        <taxon>Bacteria</taxon>
        <taxon>Pseudomonadati</taxon>
        <taxon>Pseudomonadota</taxon>
        <taxon>Gammaproteobacteria</taxon>
        <taxon>Oceanospirillales</taxon>
        <taxon>Pleioneaceae</taxon>
        <taxon>Pleionea</taxon>
    </lineage>
</organism>
<evidence type="ECO:0000256" key="7">
    <source>
        <dbReference type="ARBA" id="ARBA00022989"/>
    </source>
</evidence>
<keyword evidence="5 9" id="KW-0812">Transmembrane</keyword>
<keyword evidence="6" id="KW-0283">Flagellar rotation</keyword>
<evidence type="ECO:0000256" key="1">
    <source>
        <dbReference type="ARBA" id="ARBA00004651"/>
    </source>
</evidence>
<feature type="transmembrane region" description="Helical" evidence="9">
    <location>
        <begin position="178"/>
        <end position="197"/>
    </location>
</feature>
<keyword evidence="8 9" id="KW-0472">Membrane</keyword>
<dbReference type="GO" id="GO:0071978">
    <property type="term" value="P:bacterial-type flagellum-dependent swarming motility"/>
    <property type="evidence" value="ECO:0007669"/>
    <property type="project" value="InterPro"/>
</dbReference>
<evidence type="ECO:0000256" key="3">
    <source>
        <dbReference type="ARBA" id="ARBA00022448"/>
    </source>
</evidence>
<dbReference type="PROSITE" id="PS01307">
    <property type="entry name" value="MOTA"/>
    <property type="match status" value="1"/>
</dbReference>
<dbReference type="InterPro" id="IPR047055">
    <property type="entry name" value="MotA-like"/>
</dbReference>
<proteinExistence type="inferred from homology"/>
<dbReference type="RefSeq" id="WP_109764595.1">
    <property type="nucleotide sequence ID" value="NZ_QGGU01000011.1"/>
</dbReference>
<sequence>MDIATLIGLFGAVGIVALAMILAGGFVQFIDVPSVLVVVIGSHLVVLGQYPLSEFIGAAKAGMKTIMYKSPNCEEIIAKIVELADLSRKGGLLSLEGAEVEDPFLKKGVGLLVDGHDGEVVKSILEKDVQMASKRHANGAAVFKSLAGVAPAMGMIGTLIGLVAMLGNMDDPKSIGPAMAVALLTTLYGAMIANMMATPISDKLKLRDSEEKIARTLMIDGLLGIQAGQNPRIIEQVLHGYLAEGQRPSAED</sequence>
<comment type="caution">
    <text evidence="11">The sequence shown here is derived from an EMBL/GenBank/DDBJ whole genome shotgun (WGS) entry which is preliminary data.</text>
</comment>
<name>A0A316FEQ0_9GAMM</name>
<dbReference type="Pfam" id="PF01618">
    <property type="entry name" value="MotA_ExbB"/>
    <property type="match status" value="1"/>
</dbReference>
<evidence type="ECO:0000256" key="9">
    <source>
        <dbReference type="SAM" id="Phobius"/>
    </source>
</evidence>
<accession>A0A316FEQ0</accession>
<protein>
    <submittedName>
        <fullName evidence="11">Chemotaxis protein MotA</fullName>
    </submittedName>
</protein>